<keyword evidence="3" id="KW-1185">Reference proteome</keyword>
<dbReference type="EMBL" id="LR899014">
    <property type="protein sequence ID" value="CAD7092457.1"/>
    <property type="molecule type" value="Genomic_DNA"/>
</dbReference>
<protein>
    <submittedName>
        <fullName evidence="2">Uncharacterized protein</fullName>
    </submittedName>
</protein>
<gene>
    <name evidence="2" type="ORF">HERILL_LOCUS14816</name>
</gene>
<feature type="region of interest" description="Disordered" evidence="1">
    <location>
        <begin position="51"/>
        <end position="80"/>
    </location>
</feature>
<feature type="compositionally biased region" description="Basic and acidic residues" evidence="1">
    <location>
        <begin position="53"/>
        <end position="80"/>
    </location>
</feature>
<dbReference type="Proteomes" id="UP000594454">
    <property type="component" value="Chromosome 6"/>
</dbReference>
<dbReference type="InParanoid" id="A0A7R8V5K8"/>
<organism evidence="2 3">
    <name type="scientific">Hermetia illucens</name>
    <name type="common">Black soldier fly</name>
    <dbReference type="NCBI Taxonomy" id="343691"/>
    <lineage>
        <taxon>Eukaryota</taxon>
        <taxon>Metazoa</taxon>
        <taxon>Ecdysozoa</taxon>
        <taxon>Arthropoda</taxon>
        <taxon>Hexapoda</taxon>
        <taxon>Insecta</taxon>
        <taxon>Pterygota</taxon>
        <taxon>Neoptera</taxon>
        <taxon>Endopterygota</taxon>
        <taxon>Diptera</taxon>
        <taxon>Brachycera</taxon>
        <taxon>Stratiomyomorpha</taxon>
        <taxon>Stratiomyidae</taxon>
        <taxon>Hermetiinae</taxon>
        <taxon>Hermetia</taxon>
    </lineage>
</organism>
<dbReference type="AlphaFoldDB" id="A0A7R8V5K8"/>
<accession>A0A7R8V5K8</accession>
<evidence type="ECO:0000313" key="2">
    <source>
        <dbReference type="EMBL" id="CAD7092457.1"/>
    </source>
</evidence>
<evidence type="ECO:0000313" key="3">
    <source>
        <dbReference type="Proteomes" id="UP000594454"/>
    </source>
</evidence>
<reference evidence="2 3" key="1">
    <citation type="submission" date="2020-11" db="EMBL/GenBank/DDBJ databases">
        <authorList>
            <person name="Wallbank WR R."/>
            <person name="Pardo Diaz C."/>
            <person name="Kozak K."/>
            <person name="Martin S."/>
            <person name="Jiggins C."/>
            <person name="Moest M."/>
            <person name="Warren A I."/>
            <person name="Generalovic N T."/>
            <person name="Byers J.R.P. K."/>
            <person name="Montejo-Kovacevich G."/>
            <person name="Yen C E."/>
        </authorList>
    </citation>
    <scope>NUCLEOTIDE SEQUENCE [LARGE SCALE GENOMIC DNA]</scope>
</reference>
<evidence type="ECO:0000256" key="1">
    <source>
        <dbReference type="SAM" id="MobiDB-lite"/>
    </source>
</evidence>
<proteinExistence type="predicted"/>
<sequence>MSAITIDIKKGEKALENLTVSIDGNSIGDLLASLKTAKNDSNAFLTTLVNQEKGMKNRKHEEIESSDDDTQKDTNKKPKT</sequence>
<name>A0A7R8V5K8_HERIL</name>